<sequence length="124" mass="14605">MGYIYEATDRSKDTTVKIFSNQEELYKTTFKIIVHRRELQLYQPLHYTGRGRARRSLSLRRSTRSGISCIFGKFPRELGESTRELDELYWESPISVDKERLGELEGVSRVDSGHRCFSYHPKVR</sequence>
<comment type="caution">
    <text evidence="1">The sequence shown here is derived from an EMBL/GenBank/DDBJ whole genome shotgun (WGS) entry which is preliminary data.</text>
</comment>
<proteinExistence type="predicted"/>
<dbReference type="Proteomes" id="UP000235145">
    <property type="component" value="Unassembled WGS sequence"/>
</dbReference>
<organism evidence="1 2">
    <name type="scientific">Lactuca sativa</name>
    <name type="common">Garden lettuce</name>
    <dbReference type="NCBI Taxonomy" id="4236"/>
    <lineage>
        <taxon>Eukaryota</taxon>
        <taxon>Viridiplantae</taxon>
        <taxon>Streptophyta</taxon>
        <taxon>Embryophyta</taxon>
        <taxon>Tracheophyta</taxon>
        <taxon>Spermatophyta</taxon>
        <taxon>Magnoliopsida</taxon>
        <taxon>eudicotyledons</taxon>
        <taxon>Gunneridae</taxon>
        <taxon>Pentapetalae</taxon>
        <taxon>asterids</taxon>
        <taxon>campanulids</taxon>
        <taxon>Asterales</taxon>
        <taxon>Asteraceae</taxon>
        <taxon>Cichorioideae</taxon>
        <taxon>Cichorieae</taxon>
        <taxon>Lactucinae</taxon>
        <taxon>Lactuca</taxon>
    </lineage>
</organism>
<keyword evidence="2" id="KW-1185">Reference proteome</keyword>
<name>A0A9R1X248_LACSA</name>
<accession>A0A9R1X248</accession>
<dbReference type="EMBL" id="NBSK02000007">
    <property type="protein sequence ID" value="KAJ0195334.1"/>
    <property type="molecule type" value="Genomic_DNA"/>
</dbReference>
<gene>
    <name evidence="1" type="ORF">LSAT_V11C700387980</name>
</gene>
<protein>
    <submittedName>
        <fullName evidence="1">Uncharacterized protein</fullName>
    </submittedName>
</protein>
<reference evidence="1 2" key="1">
    <citation type="journal article" date="2017" name="Nat. Commun.">
        <title>Genome assembly with in vitro proximity ligation data and whole-genome triplication in lettuce.</title>
        <authorList>
            <person name="Reyes-Chin-Wo S."/>
            <person name="Wang Z."/>
            <person name="Yang X."/>
            <person name="Kozik A."/>
            <person name="Arikit S."/>
            <person name="Song C."/>
            <person name="Xia L."/>
            <person name="Froenicke L."/>
            <person name="Lavelle D.O."/>
            <person name="Truco M.J."/>
            <person name="Xia R."/>
            <person name="Zhu S."/>
            <person name="Xu C."/>
            <person name="Xu H."/>
            <person name="Xu X."/>
            <person name="Cox K."/>
            <person name="Korf I."/>
            <person name="Meyers B.C."/>
            <person name="Michelmore R.W."/>
        </authorList>
    </citation>
    <scope>NUCLEOTIDE SEQUENCE [LARGE SCALE GENOMIC DNA]</scope>
    <source>
        <strain evidence="2">cv. Salinas</strain>
        <tissue evidence="1">Seedlings</tissue>
    </source>
</reference>
<evidence type="ECO:0000313" key="1">
    <source>
        <dbReference type="EMBL" id="KAJ0195334.1"/>
    </source>
</evidence>
<dbReference type="AlphaFoldDB" id="A0A9R1X248"/>
<evidence type="ECO:0000313" key="2">
    <source>
        <dbReference type="Proteomes" id="UP000235145"/>
    </source>
</evidence>